<evidence type="ECO:0000256" key="1">
    <source>
        <dbReference type="PROSITE-ProRule" id="PRU00339"/>
    </source>
</evidence>
<dbReference type="InterPro" id="IPR041664">
    <property type="entry name" value="AAA_16"/>
</dbReference>
<dbReference type="SUPFAM" id="SSF52540">
    <property type="entry name" value="P-loop containing nucleoside triphosphate hydrolases"/>
    <property type="match status" value="1"/>
</dbReference>
<organism evidence="3">
    <name type="scientific">candidate division WOR-3 bacterium</name>
    <dbReference type="NCBI Taxonomy" id="2052148"/>
    <lineage>
        <taxon>Bacteria</taxon>
        <taxon>Bacteria division WOR-3</taxon>
    </lineage>
</organism>
<name>A0A7V4E527_UNCW3</name>
<feature type="repeat" description="TPR" evidence="1">
    <location>
        <begin position="732"/>
        <end position="765"/>
    </location>
</feature>
<dbReference type="InterPro" id="IPR019734">
    <property type="entry name" value="TPR_rpt"/>
</dbReference>
<gene>
    <name evidence="3" type="ORF">ENU66_03175</name>
</gene>
<feature type="repeat" description="TPR" evidence="1">
    <location>
        <begin position="853"/>
        <end position="886"/>
    </location>
</feature>
<accession>A0A7V4E527</accession>
<dbReference type="PROSITE" id="PS50005">
    <property type="entry name" value="TPR"/>
    <property type="match status" value="3"/>
</dbReference>
<dbReference type="PANTHER" id="PTHR10098">
    <property type="entry name" value="RAPSYN-RELATED"/>
    <property type="match status" value="1"/>
</dbReference>
<dbReference type="AlphaFoldDB" id="A0A7V4E527"/>
<dbReference type="InterPro" id="IPR000160">
    <property type="entry name" value="GGDEF_dom"/>
</dbReference>
<dbReference type="Gene3D" id="3.40.50.300">
    <property type="entry name" value="P-loop containing nucleotide triphosphate hydrolases"/>
    <property type="match status" value="1"/>
</dbReference>
<proteinExistence type="predicted"/>
<dbReference type="InterPro" id="IPR011990">
    <property type="entry name" value="TPR-like_helical_dom_sf"/>
</dbReference>
<dbReference type="SUPFAM" id="SSF55073">
    <property type="entry name" value="Nucleotide cyclase"/>
    <property type="match status" value="1"/>
</dbReference>
<comment type="caution">
    <text evidence="3">The sequence shown here is derived from an EMBL/GenBank/DDBJ whole genome shotgun (WGS) entry which is preliminary data.</text>
</comment>
<reference evidence="3" key="1">
    <citation type="journal article" date="2020" name="mSystems">
        <title>Genome- and Community-Level Interaction Insights into Carbon Utilization and Element Cycling Functions of Hydrothermarchaeota in Hydrothermal Sediment.</title>
        <authorList>
            <person name="Zhou Z."/>
            <person name="Liu Y."/>
            <person name="Xu W."/>
            <person name="Pan J."/>
            <person name="Luo Z.H."/>
            <person name="Li M."/>
        </authorList>
    </citation>
    <scope>NUCLEOTIDE SEQUENCE [LARGE SCALE GENOMIC DNA]</scope>
    <source>
        <strain evidence="3">SpSt-69</strain>
    </source>
</reference>
<dbReference type="PROSITE" id="PS50887">
    <property type="entry name" value="GGDEF"/>
    <property type="match status" value="1"/>
</dbReference>
<protein>
    <submittedName>
        <fullName evidence="3">Tetratricopeptide repeat protein</fullName>
    </submittedName>
</protein>
<dbReference type="Gene3D" id="1.25.40.10">
    <property type="entry name" value="Tetratricopeptide repeat domain"/>
    <property type="match status" value="3"/>
</dbReference>
<dbReference type="InterPro" id="IPR043128">
    <property type="entry name" value="Rev_trsase/Diguanyl_cyclase"/>
</dbReference>
<dbReference type="SMART" id="SM00267">
    <property type="entry name" value="GGDEF"/>
    <property type="match status" value="1"/>
</dbReference>
<evidence type="ECO:0000259" key="2">
    <source>
        <dbReference type="PROSITE" id="PS50887"/>
    </source>
</evidence>
<dbReference type="EMBL" id="DTDJ01000024">
    <property type="protein sequence ID" value="HGL17321.1"/>
    <property type="molecule type" value="Genomic_DNA"/>
</dbReference>
<dbReference type="FunFam" id="3.30.70.270:FF:000001">
    <property type="entry name" value="Diguanylate cyclase domain protein"/>
    <property type="match status" value="1"/>
</dbReference>
<dbReference type="SMART" id="SM00028">
    <property type="entry name" value="TPR"/>
    <property type="match status" value="11"/>
</dbReference>
<sequence>MPSKRIYIDPLTGVYNRAFLIEKIGEILQNAREEGKLLEVVMFDIDYFKRINDLYGHAVGDQVLKEFANFLTSCLRAGDLLIRYGGDEFIAILDNLGYSDGLKVVERILENCKKQEFAKLKITASAGIASFPKHADNWDELFELVDKSLYFAKRNGRDRIGVLQSVGRVVIPTYDIVGRIDEIEKIIDFIEGNASHARVIHIIGEIGVGKTRLIKEVLGYPKLKSYDKFQDVLSTSTSSIVFYPVRQLIKYISQKNRELLKELPPILLSEIYKLNPPETGELGELFYVDKFKLFEAVREFLKLYTEKFLPLIVFIDDAHYIDDYSLELFSYVFRSEDIKGLVVIFASRVEETRQDRIKKFFNFLRKGLMELRLMPLGKDEIRHLCTMVFGQVAPDFFIDFLFSKSGGNPYIAYEIIEAMVNSGGVYWNGEVWEFKKDFDFDIPSSLIALTEMKVSTLQAKEIGVLEYMAVYGKPIDSDLLTDLTGLRFEEIIPVIESLENMGLIARDLTGSYYIPEGVFIECLYKKLSDKRLALIHDRIADFMRRVAPDSVEEIAQHYYKAGDFENGFEFLLRAAERAEEYYATKEAITYYSWALGCLQRYKRIGDYEKTKAEILLRRSKLYLEIGDRKAALIDAEEALNIALNVANVEIEAEANKQMGIVLLNLARYNEAIERLERASSQFEELRNFKGVMECNLHIGLILKEQSKYKLSRSYFSRVLEMAKSLGSEDLEMKALYHISSLLSDCGELDEALPLLQKALEMSKKLNDKKLEMKIYNELGLLHVEKGEVEKGIEILRDCLKLAQKLFDLRTEAVASHNIGLVLFAHLGKTFEAIDYLERSSRVFYLIDDRLSECIVLSSLGTIYKSMGNYRSAKEYFTKSLKIAREIKVERLILSVSLNLANLLLDYGKFRSVLPKLQTALRLSRKLNLKDFETKALLSIGAYYYYSGDLKEAERYFQSCAKLAEENNYLYNLASAELSLLRVYLDVGDLIKASEIHEKVERVVRKLKNDVIQIDYQILSLELDFLQGKLVGLKKVNMIIEKCTALGLQPRLADAMVLAGRVTARMEAVEKSREYFEKAIAILKKVGNTFYLARAYALYAEALKYSGFKEEALLSYKKAYEIFDNMKSDVWIRVFSIPQLK</sequence>
<dbReference type="NCBIfam" id="TIGR00254">
    <property type="entry name" value="GGDEF"/>
    <property type="match status" value="1"/>
</dbReference>
<dbReference type="Pfam" id="PF13191">
    <property type="entry name" value="AAA_16"/>
    <property type="match status" value="1"/>
</dbReference>
<dbReference type="CDD" id="cd01949">
    <property type="entry name" value="GGDEF"/>
    <property type="match status" value="1"/>
</dbReference>
<feature type="repeat" description="TPR" evidence="1">
    <location>
        <begin position="933"/>
        <end position="966"/>
    </location>
</feature>
<dbReference type="Pfam" id="PF13181">
    <property type="entry name" value="TPR_8"/>
    <property type="match status" value="1"/>
</dbReference>
<keyword evidence="1" id="KW-0802">TPR repeat</keyword>
<evidence type="ECO:0000313" key="3">
    <source>
        <dbReference type="EMBL" id="HGL17321.1"/>
    </source>
</evidence>
<dbReference type="InterPro" id="IPR027417">
    <property type="entry name" value="P-loop_NTPase"/>
</dbReference>
<dbReference type="Pfam" id="PF00990">
    <property type="entry name" value="GGDEF"/>
    <property type="match status" value="1"/>
</dbReference>
<dbReference type="Gene3D" id="3.30.70.270">
    <property type="match status" value="1"/>
</dbReference>
<dbReference type="Pfam" id="PF13424">
    <property type="entry name" value="TPR_12"/>
    <property type="match status" value="2"/>
</dbReference>
<feature type="domain" description="GGDEF" evidence="2">
    <location>
        <begin position="36"/>
        <end position="165"/>
    </location>
</feature>
<dbReference type="SUPFAM" id="SSF48452">
    <property type="entry name" value="TPR-like"/>
    <property type="match status" value="4"/>
</dbReference>
<dbReference type="InterPro" id="IPR029787">
    <property type="entry name" value="Nucleotide_cyclase"/>
</dbReference>